<keyword evidence="4" id="KW-1185">Reference proteome</keyword>
<dbReference type="PROSITE" id="PS50005">
    <property type="entry name" value="TPR"/>
    <property type="match status" value="1"/>
</dbReference>
<name>A0ABW3Y333_9FLAO</name>
<gene>
    <name evidence="3" type="ORF">ACFQ39_11720</name>
</gene>
<keyword evidence="2" id="KW-1133">Transmembrane helix</keyword>
<reference evidence="4" key="1">
    <citation type="journal article" date="2019" name="Int. J. Syst. Evol. Microbiol.">
        <title>The Global Catalogue of Microorganisms (GCM) 10K type strain sequencing project: providing services to taxonomists for standard genome sequencing and annotation.</title>
        <authorList>
            <consortium name="The Broad Institute Genomics Platform"/>
            <consortium name="The Broad Institute Genome Sequencing Center for Infectious Disease"/>
            <person name="Wu L."/>
            <person name="Ma J."/>
        </authorList>
    </citation>
    <scope>NUCLEOTIDE SEQUENCE [LARGE SCALE GENOMIC DNA]</scope>
    <source>
        <strain evidence="4">CCUG 61485</strain>
    </source>
</reference>
<dbReference type="InterPro" id="IPR011990">
    <property type="entry name" value="TPR-like_helical_dom_sf"/>
</dbReference>
<evidence type="ECO:0000313" key="3">
    <source>
        <dbReference type="EMBL" id="MFD1316287.1"/>
    </source>
</evidence>
<dbReference type="EMBL" id="JBHTMY010000003">
    <property type="protein sequence ID" value="MFD1316287.1"/>
    <property type="molecule type" value="Genomic_DNA"/>
</dbReference>
<keyword evidence="1" id="KW-0802">TPR repeat</keyword>
<evidence type="ECO:0000256" key="1">
    <source>
        <dbReference type="PROSITE-ProRule" id="PRU00339"/>
    </source>
</evidence>
<keyword evidence="2" id="KW-0472">Membrane</keyword>
<dbReference type="Proteomes" id="UP001597201">
    <property type="component" value="Unassembled WGS sequence"/>
</dbReference>
<protein>
    <submittedName>
        <fullName evidence="3">Tol-pal system YbgF family protein</fullName>
    </submittedName>
</protein>
<dbReference type="Pfam" id="PF13174">
    <property type="entry name" value="TPR_6"/>
    <property type="match status" value="2"/>
</dbReference>
<dbReference type="RefSeq" id="WP_377179121.1">
    <property type="nucleotide sequence ID" value="NZ_JBHTMY010000003.1"/>
</dbReference>
<keyword evidence="2" id="KW-0812">Transmembrane</keyword>
<evidence type="ECO:0000313" key="4">
    <source>
        <dbReference type="Proteomes" id="UP001597201"/>
    </source>
</evidence>
<feature type="transmembrane region" description="Helical" evidence="2">
    <location>
        <begin position="50"/>
        <end position="67"/>
    </location>
</feature>
<dbReference type="SUPFAM" id="SSF48452">
    <property type="entry name" value="TPR-like"/>
    <property type="match status" value="1"/>
</dbReference>
<comment type="caution">
    <text evidence="3">The sequence shown here is derived from an EMBL/GenBank/DDBJ whole genome shotgun (WGS) entry which is preliminary data.</text>
</comment>
<organism evidence="3 4">
    <name type="scientific">Namhaeicola litoreus</name>
    <dbReference type="NCBI Taxonomy" id="1052145"/>
    <lineage>
        <taxon>Bacteria</taxon>
        <taxon>Pseudomonadati</taxon>
        <taxon>Bacteroidota</taxon>
        <taxon>Flavobacteriia</taxon>
        <taxon>Flavobacteriales</taxon>
        <taxon>Flavobacteriaceae</taxon>
        <taxon>Namhaeicola</taxon>
    </lineage>
</organism>
<accession>A0ABW3Y333</accession>
<feature type="repeat" description="TPR" evidence="1">
    <location>
        <begin position="166"/>
        <end position="199"/>
    </location>
</feature>
<dbReference type="InterPro" id="IPR019734">
    <property type="entry name" value="TPR_rpt"/>
</dbReference>
<evidence type="ECO:0000256" key="2">
    <source>
        <dbReference type="SAM" id="Phobius"/>
    </source>
</evidence>
<sequence>MATYKKKGGKVRKTQISSIEDHSTTAEVFNTLDETASKSEQWVEKHQRKILIALSVIALVILGSIAYNNYVIEPKEKEAADELAFPKQSFEQAQSATVSADSLFTIALNGADGKYGLLDIIDNYGKTKAGNLAKYMSGISYLKLSDYENAIKYLNDFSSEDEMLGSLALGNIGDAFIEINQPKDALDYYKKAANFKDNSFTTPLYLFKAGNTAMELDKYSDALSMFERIKNDYNTSEEAKQIDVFIERAKLANK</sequence>
<dbReference type="Gene3D" id="1.25.40.10">
    <property type="entry name" value="Tetratricopeptide repeat domain"/>
    <property type="match status" value="1"/>
</dbReference>
<proteinExistence type="predicted"/>